<dbReference type="PANTHER" id="PTHR33797">
    <property type="entry name" value="ORGANIC HYDROPEROXIDE RESISTANCE PROTEIN-LIKE"/>
    <property type="match status" value="1"/>
</dbReference>
<proteinExistence type="inferred from homology"/>
<dbReference type="GO" id="GO:0006979">
    <property type="term" value="P:response to oxidative stress"/>
    <property type="evidence" value="ECO:0007669"/>
    <property type="project" value="InterPro"/>
</dbReference>
<dbReference type="RefSeq" id="WP_110884792.1">
    <property type="nucleotide sequence ID" value="NZ_QJSX01000001.1"/>
</dbReference>
<dbReference type="InterPro" id="IPR036102">
    <property type="entry name" value="OsmC/Ohrsf"/>
</dbReference>
<dbReference type="Pfam" id="PF02566">
    <property type="entry name" value="OsmC"/>
    <property type="match status" value="1"/>
</dbReference>
<sequence>MSQTTHKIIFRTRATAHGGRAGHIDTPDHHFAAKLSVPQELGGGGGVGTNPEQLFAAGYAACFQSAVGAVARRDKVQQFGTTEVTADVGLARDDLGYMLDVELHVKLPGLPREQAQHVMEEAHKLCPYSRALRGNVEVRLHLVEDEGQA</sequence>
<protein>
    <submittedName>
        <fullName evidence="2">Ohr subfamily peroxiredoxin</fullName>
    </submittedName>
</protein>
<dbReference type="Gene3D" id="2.20.25.10">
    <property type="match status" value="1"/>
</dbReference>
<accession>A0A318SCE7</accession>
<name>A0A318SCE7_9DEIO</name>
<organism evidence="2 3">
    <name type="scientific">Deinococcus yavapaiensis KR-236</name>
    <dbReference type="NCBI Taxonomy" id="694435"/>
    <lineage>
        <taxon>Bacteria</taxon>
        <taxon>Thermotogati</taxon>
        <taxon>Deinococcota</taxon>
        <taxon>Deinococci</taxon>
        <taxon>Deinococcales</taxon>
        <taxon>Deinococcaceae</taxon>
        <taxon>Deinococcus</taxon>
    </lineage>
</organism>
<dbReference type="OrthoDB" id="66469at2"/>
<dbReference type="SUPFAM" id="SSF82784">
    <property type="entry name" value="OsmC-like"/>
    <property type="match status" value="1"/>
</dbReference>
<evidence type="ECO:0000256" key="1">
    <source>
        <dbReference type="ARBA" id="ARBA00007378"/>
    </source>
</evidence>
<dbReference type="InterPro" id="IPR015946">
    <property type="entry name" value="KH_dom-like_a/b"/>
</dbReference>
<dbReference type="InterPro" id="IPR003718">
    <property type="entry name" value="OsmC/Ohr_fam"/>
</dbReference>
<comment type="caution">
    <text evidence="2">The sequence shown here is derived from an EMBL/GenBank/DDBJ whole genome shotgun (WGS) entry which is preliminary data.</text>
</comment>
<dbReference type="InterPro" id="IPR019953">
    <property type="entry name" value="OHR"/>
</dbReference>
<dbReference type="EMBL" id="QJSX01000001">
    <property type="protein sequence ID" value="PYE56273.1"/>
    <property type="molecule type" value="Genomic_DNA"/>
</dbReference>
<dbReference type="AlphaFoldDB" id="A0A318SCE7"/>
<reference evidence="2 3" key="1">
    <citation type="submission" date="2018-06" db="EMBL/GenBank/DDBJ databases">
        <title>Genomic Encyclopedia of Type Strains, Phase IV (KMG-IV): sequencing the most valuable type-strain genomes for metagenomic binning, comparative biology and taxonomic classification.</title>
        <authorList>
            <person name="Goeker M."/>
        </authorList>
    </citation>
    <scope>NUCLEOTIDE SEQUENCE [LARGE SCALE GENOMIC DNA]</scope>
    <source>
        <strain evidence="2 3">DSM 18048</strain>
    </source>
</reference>
<evidence type="ECO:0000313" key="2">
    <source>
        <dbReference type="EMBL" id="PYE56273.1"/>
    </source>
</evidence>
<keyword evidence="3" id="KW-1185">Reference proteome</keyword>
<dbReference type="Gene3D" id="3.30.300.20">
    <property type="match status" value="1"/>
</dbReference>
<dbReference type="PANTHER" id="PTHR33797:SF2">
    <property type="entry name" value="ORGANIC HYDROPEROXIDE RESISTANCE PROTEIN-LIKE"/>
    <property type="match status" value="1"/>
</dbReference>
<comment type="similarity">
    <text evidence="1">Belongs to the OsmC/Ohr family.</text>
</comment>
<gene>
    <name evidence="2" type="ORF">DES52_10177</name>
</gene>
<dbReference type="Proteomes" id="UP000248326">
    <property type="component" value="Unassembled WGS sequence"/>
</dbReference>
<dbReference type="NCBIfam" id="TIGR03561">
    <property type="entry name" value="organ_hyd_perox"/>
    <property type="match status" value="1"/>
</dbReference>
<evidence type="ECO:0000313" key="3">
    <source>
        <dbReference type="Proteomes" id="UP000248326"/>
    </source>
</evidence>